<comment type="caution">
    <text evidence="1">The sequence shown here is derived from an EMBL/GenBank/DDBJ whole genome shotgun (WGS) entry which is preliminary data.</text>
</comment>
<dbReference type="EMBL" id="JACXVP010000003">
    <property type="protein sequence ID" value="KAG5614753.1"/>
    <property type="molecule type" value="Genomic_DNA"/>
</dbReference>
<evidence type="ECO:0000313" key="1">
    <source>
        <dbReference type="EMBL" id="KAG5614753.1"/>
    </source>
</evidence>
<proteinExistence type="predicted"/>
<evidence type="ECO:0000313" key="2">
    <source>
        <dbReference type="Proteomes" id="UP000824120"/>
    </source>
</evidence>
<dbReference type="Proteomes" id="UP000824120">
    <property type="component" value="Chromosome 3"/>
</dbReference>
<accession>A0A9J5ZRB0</accession>
<dbReference type="OrthoDB" id="1257780at2759"/>
<sequence length="101" mass="11767">MVRLKVMNVHNLENRLRIIVECDEYGVLIGKATGIVAGVIGQLATNPQYFPISFTKWPDMPNSCFDRVFDEILMARFLFRIDRPMAKRRASGNLREKWKDH</sequence>
<keyword evidence="2" id="KW-1185">Reference proteome</keyword>
<gene>
    <name evidence="1" type="ORF">H5410_014577</name>
</gene>
<protein>
    <submittedName>
        <fullName evidence="1">Uncharacterized protein</fullName>
    </submittedName>
</protein>
<reference evidence="1 2" key="1">
    <citation type="submission" date="2020-09" db="EMBL/GenBank/DDBJ databases">
        <title>De no assembly of potato wild relative species, Solanum commersonii.</title>
        <authorList>
            <person name="Cho K."/>
        </authorList>
    </citation>
    <scope>NUCLEOTIDE SEQUENCE [LARGE SCALE GENOMIC DNA]</scope>
    <source>
        <strain evidence="1">LZ3.2</strain>
        <tissue evidence="1">Leaf</tissue>
    </source>
</reference>
<dbReference type="AlphaFoldDB" id="A0A9J5ZRB0"/>
<name>A0A9J5ZRB0_SOLCO</name>
<organism evidence="1 2">
    <name type="scientific">Solanum commersonii</name>
    <name type="common">Commerson's wild potato</name>
    <name type="synonym">Commerson's nightshade</name>
    <dbReference type="NCBI Taxonomy" id="4109"/>
    <lineage>
        <taxon>Eukaryota</taxon>
        <taxon>Viridiplantae</taxon>
        <taxon>Streptophyta</taxon>
        <taxon>Embryophyta</taxon>
        <taxon>Tracheophyta</taxon>
        <taxon>Spermatophyta</taxon>
        <taxon>Magnoliopsida</taxon>
        <taxon>eudicotyledons</taxon>
        <taxon>Gunneridae</taxon>
        <taxon>Pentapetalae</taxon>
        <taxon>asterids</taxon>
        <taxon>lamiids</taxon>
        <taxon>Solanales</taxon>
        <taxon>Solanaceae</taxon>
        <taxon>Solanoideae</taxon>
        <taxon>Solaneae</taxon>
        <taxon>Solanum</taxon>
    </lineage>
</organism>